<gene>
    <name evidence="6" type="ORF">DW264_13340</name>
    <name evidence="5" type="ORF">DW927_15380</name>
    <name evidence="7" type="ORF">DWZ31_11735</name>
    <name evidence="2" type="ORF">ERS852572_03172</name>
    <name evidence="4" type="ORF">GCK47_14545</name>
    <name evidence="3" type="ORF">GMD50_09620</name>
</gene>
<dbReference type="OrthoDB" id="9804922at2"/>
<reference evidence="3 12" key="3">
    <citation type="journal article" date="2019" name="Nat. Med.">
        <title>A library of human gut bacterial isolates paired with longitudinal multiomics data enables mechanistic microbiome research.</title>
        <authorList>
            <person name="Poyet M."/>
            <person name="Groussin M."/>
            <person name="Gibbons S.M."/>
            <person name="Avila-Pacheco J."/>
            <person name="Jiang X."/>
            <person name="Kearney S.M."/>
            <person name="Perrotta A.R."/>
            <person name="Berdy B."/>
            <person name="Zhao S."/>
            <person name="Lieberman T.D."/>
            <person name="Swanson P.K."/>
            <person name="Smith M."/>
            <person name="Roesemann S."/>
            <person name="Alexander J.E."/>
            <person name="Rich S.A."/>
            <person name="Livny J."/>
            <person name="Vlamakis H."/>
            <person name="Clish C."/>
            <person name="Bullock K."/>
            <person name="Deik A."/>
            <person name="Scott J."/>
            <person name="Pierce K.A."/>
            <person name="Xavier R.J."/>
            <person name="Alm E.J."/>
        </authorList>
    </citation>
    <scope>NUCLEOTIDE SEQUENCE [LARGE SCALE GENOMIC DNA]</scope>
    <source>
        <strain evidence="3 12">BIOML-A1</strain>
    </source>
</reference>
<dbReference type="Proteomes" id="UP000284051">
    <property type="component" value="Unassembled WGS sequence"/>
</dbReference>
<evidence type="ECO:0000313" key="3">
    <source>
        <dbReference type="EMBL" id="MTR85319.1"/>
    </source>
</evidence>
<evidence type="ECO:0000256" key="1">
    <source>
        <dbReference type="SAM" id="Coils"/>
    </source>
</evidence>
<evidence type="ECO:0000313" key="9">
    <source>
        <dbReference type="Proteomes" id="UP000283586"/>
    </source>
</evidence>
<dbReference type="Proteomes" id="UP000283586">
    <property type="component" value="Unassembled WGS sequence"/>
</dbReference>
<dbReference type="InterPro" id="IPR024215">
    <property type="entry name" value="DUF3847"/>
</dbReference>
<evidence type="ECO:0000313" key="12">
    <source>
        <dbReference type="Proteomes" id="UP000478483"/>
    </source>
</evidence>
<dbReference type="Pfam" id="PF12958">
    <property type="entry name" value="DUF3847"/>
    <property type="match status" value="1"/>
</dbReference>
<dbReference type="EMBL" id="CYXZ01000029">
    <property type="protein sequence ID" value="CUN28174.1"/>
    <property type="molecule type" value="Genomic_DNA"/>
</dbReference>
<evidence type="ECO:0000313" key="11">
    <source>
        <dbReference type="Proteomes" id="UP000284465"/>
    </source>
</evidence>
<evidence type="ECO:0000313" key="7">
    <source>
        <dbReference type="EMBL" id="RHN06844.1"/>
    </source>
</evidence>
<dbReference type="PaxDb" id="166486-ERS852572_03172"/>
<evidence type="ECO:0000313" key="10">
    <source>
        <dbReference type="Proteomes" id="UP000284051"/>
    </source>
</evidence>
<evidence type="ECO:0000313" key="2">
    <source>
        <dbReference type="EMBL" id="CUN28174.1"/>
    </source>
</evidence>
<dbReference type="Proteomes" id="UP000479531">
    <property type="component" value="Unassembled WGS sequence"/>
</dbReference>
<dbReference type="EMBL" id="WGGT01000019">
    <property type="protein sequence ID" value="MVQ46881.1"/>
    <property type="molecule type" value="Genomic_DNA"/>
</dbReference>
<dbReference type="GeneID" id="61431328"/>
<organism evidence="2 8">
    <name type="scientific">Roseburia intestinalis</name>
    <dbReference type="NCBI Taxonomy" id="166486"/>
    <lineage>
        <taxon>Bacteria</taxon>
        <taxon>Bacillati</taxon>
        <taxon>Bacillota</taxon>
        <taxon>Clostridia</taxon>
        <taxon>Lachnospirales</taxon>
        <taxon>Lachnospiraceae</taxon>
        <taxon>Roseburia</taxon>
    </lineage>
</organism>
<reference evidence="9 10" key="2">
    <citation type="submission" date="2018-08" db="EMBL/GenBank/DDBJ databases">
        <title>A genome reference for cultivated species of the human gut microbiota.</title>
        <authorList>
            <person name="Zou Y."/>
            <person name="Xue W."/>
            <person name="Luo G."/>
        </authorList>
    </citation>
    <scope>NUCLEOTIDE SEQUENCE [LARGE SCALE GENOMIC DNA]</scope>
    <source>
        <strain evidence="7 9">AF31-21AC</strain>
        <strain evidence="6 10">AM22-21LB</strain>
        <strain evidence="5 11">AM43-11</strain>
    </source>
</reference>
<proteinExistence type="predicted"/>
<accession>A0A173VM99</accession>
<keyword evidence="1" id="KW-0175">Coiled coil</keyword>
<dbReference type="EMBL" id="WNAJ01000009">
    <property type="protein sequence ID" value="MTR85319.1"/>
    <property type="molecule type" value="Genomic_DNA"/>
</dbReference>
<evidence type="ECO:0000313" key="5">
    <source>
        <dbReference type="EMBL" id="RHA65104.1"/>
    </source>
</evidence>
<dbReference type="Proteomes" id="UP000478483">
    <property type="component" value="Unassembled WGS sequence"/>
</dbReference>
<dbReference type="Proteomes" id="UP000284465">
    <property type="component" value="Unassembled WGS sequence"/>
</dbReference>
<evidence type="ECO:0000313" key="13">
    <source>
        <dbReference type="Proteomes" id="UP000479531"/>
    </source>
</evidence>
<name>A0A173VM99_9FIRM</name>
<evidence type="ECO:0000313" key="8">
    <source>
        <dbReference type="Proteomes" id="UP000095350"/>
    </source>
</evidence>
<evidence type="ECO:0000313" key="6">
    <source>
        <dbReference type="EMBL" id="RHG26817.1"/>
    </source>
</evidence>
<protein>
    <submittedName>
        <fullName evidence="3">DUF3847 domain-containing protein</fullName>
    </submittedName>
    <submittedName>
        <fullName evidence="2">Protein of uncharacterized function (DUF3847)</fullName>
    </submittedName>
</protein>
<dbReference type="RefSeq" id="WP_006857162.1">
    <property type="nucleotide sequence ID" value="NZ_CABIYH010000029.1"/>
</dbReference>
<dbReference type="STRING" id="166486.ERS852572_03172"/>
<reference evidence="2 8" key="1">
    <citation type="submission" date="2015-09" db="EMBL/GenBank/DDBJ databases">
        <authorList>
            <consortium name="Pathogen Informatics"/>
        </authorList>
    </citation>
    <scope>NUCLEOTIDE SEQUENCE [LARGE SCALE GENOMIC DNA]</scope>
    <source>
        <strain evidence="2 8">2789STDY5834960</strain>
    </source>
</reference>
<reference evidence="4 13" key="4">
    <citation type="submission" date="2019-10" db="EMBL/GenBank/DDBJ databases">
        <title>Roseburia spp. ameliorate alcoholic fatty liver via restoration of gut barrier function.</title>
        <authorList>
            <person name="Seo B."/>
            <person name="Ko G."/>
        </authorList>
    </citation>
    <scope>NUCLEOTIDE SEQUENCE [LARGE SCALE GENOMIC DNA]</scope>
    <source>
        <strain evidence="4 13">SNUG30017</strain>
    </source>
</reference>
<dbReference type="EMBL" id="QSFP01000022">
    <property type="protein sequence ID" value="RHA65104.1"/>
    <property type="molecule type" value="Genomic_DNA"/>
</dbReference>
<dbReference type="EMBL" id="QRID01000014">
    <property type="protein sequence ID" value="RHG26817.1"/>
    <property type="molecule type" value="Genomic_DNA"/>
</dbReference>
<dbReference type="EMBL" id="QRQN01000014">
    <property type="protein sequence ID" value="RHN06844.1"/>
    <property type="molecule type" value="Genomic_DNA"/>
</dbReference>
<dbReference type="Proteomes" id="UP000095350">
    <property type="component" value="Unassembled WGS sequence"/>
</dbReference>
<feature type="coiled-coil region" evidence="1">
    <location>
        <begin position="3"/>
        <end position="41"/>
    </location>
</feature>
<evidence type="ECO:0000313" key="4">
    <source>
        <dbReference type="EMBL" id="MVQ46881.1"/>
    </source>
</evidence>
<sequence length="105" mass="12345">MPKQKNLAELNAEKEKIEQQLAQEQHKKQRLENRIAYYERGDRTKRAHNLIVRSADMESIAPLTKLLTRAEFYAFAEKTFDLPEVKCLLMEAVNEHNRTEQKEGC</sequence>
<dbReference type="AlphaFoldDB" id="A0A173VM99"/>